<dbReference type="RefSeq" id="WP_200772038.1">
    <property type="nucleotide sequence ID" value="NZ_CP072329.1"/>
</dbReference>
<dbReference type="Gene3D" id="2.30.30.290">
    <property type="entry name" value="YopX-like domains"/>
    <property type="match status" value="1"/>
</dbReference>
<dbReference type="Pfam" id="PF09643">
    <property type="entry name" value="YopX"/>
    <property type="match status" value="1"/>
</dbReference>
<evidence type="ECO:0000313" key="5">
    <source>
        <dbReference type="Proteomes" id="UP001138780"/>
    </source>
</evidence>
<name>A0A9X1BAM9_9STRE</name>
<gene>
    <name evidence="2" type="ORF">BTU61_01455</name>
    <name evidence="3" type="ORF">J4854_04165</name>
</gene>
<accession>A0A9X1BAM9</accession>
<evidence type="ECO:0000259" key="1">
    <source>
        <dbReference type="Pfam" id="PF09643"/>
    </source>
</evidence>
<organism evidence="2 5">
    <name type="scientific">Streptococcus lactarius</name>
    <dbReference type="NCBI Taxonomy" id="684066"/>
    <lineage>
        <taxon>Bacteria</taxon>
        <taxon>Bacillati</taxon>
        <taxon>Bacillota</taxon>
        <taxon>Bacilli</taxon>
        <taxon>Lactobacillales</taxon>
        <taxon>Streptococcaceae</taxon>
        <taxon>Streptococcus</taxon>
    </lineage>
</organism>
<feature type="domain" description="YopX protein" evidence="1">
    <location>
        <begin position="37"/>
        <end position="134"/>
    </location>
</feature>
<reference evidence="2" key="1">
    <citation type="submission" date="2016-12" db="EMBL/GenBank/DDBJ databases">
        <title>Draft genome of Streptococcus lactarius CCUG 66490T type strain.</title>
        <authorList>
            <person name="Salva-Serra F."/>
            <person name="Engstrom-Jakobsson H."/>
            <person name="Thorell K."/>
            <person name="Gomila M."/>
            <person name="Gonzales-Siles L."/>
            <person name="Busquets A."/>
            <person name="Jaen-Luchoro D."/>
            <person name="Karlsson R."/>
            <person name="Kristiansson E."/>
            <person name="Moore E."/>
        </authorList>
    </citation>
    <scope>NUCLEOTIDE SEQUENCE</scope>
    <source>
        <strain evidence="2">CCUG 66490</strain>
    </source>
</reference>
<dbReference type="EMBL" id="CP072329">
    <property type="protein sequence ID" value="QUB39646.1"/>
    <property type="molecule type" value="Genomic_DNA"/>
</dbReference>
<sequence>MIPKFRGLSIDEKSKGEWQYGYLIEDNGQAFIINEVVEANEQYITIGSWDPVRPDTVSQSTGLYDKNGKEIFERDILDYNGRKVIVKWHGSYACFIYEFVDELKNRTTEWQPLYLSYYKFEIIGNSLENPELLEVE</sequence>
<keyword evidence="4" id="KW-1185">Reference proteome</keyword>
<dbReference type="InterPro" id="IPR023385">
    <property type="entry name" value="YopX-like_C"/>
</dbReference>
<dbReference type="SUPFAM" id="SSF159006">
    <property type="entry name" value="YopX-like"/>
    <property type="match status" value="1"/>
</dbReference>
<proteinExistence type="predicted"/>
<dbReference type="Proteomes" id="UP000676511">
    <property type="component" value="Chromosome"/>
</dbReference>
<dbReference type="Proteomes" id="UP001138780">
    <property type="component" value="Unassembled WGS sequence"/>
</dbReference>
<evidence type="ECO:0000313" key="3">
    <source>
        <dbReference type="EMBL" id="QUB39646.1"/>
    </source>
</evidence>
<dbReference type="EMBL" id="MRXX01000001">
    <property type="protein sequence ID" value="MBK4778878.1"/>
    <property type="molecule type" value="Genomic_DNA"/>
</dbReference>
<reference evidence="3 4" key="2">
    <citation type="submission" date="2021-03" db="EMBL/GenBank/DDBJ databases">
        <title>Human Oral Microbial Genomes.</title>
        <authorList>
            <person name="Johnston C.D."/>
            <person name="Chen T."/>
            <person name="Dewhirst F.E."/>
        </authorList>
    </citation>
    <scope>NUCLEOTIDE SEQUENCE [LARGE SCALE GENOMIC DNA]</scope>
    <source>
        <strain evidence="3 4">CCUG 66490</strain>
    </source>
</reference>
<protein>
    <recommendedName>
        <fullName evidence="1">YopX protein domain-containing protein</fullName>
    </recommendedName>
</protein>
<evidence type="ECO:0000313" key="4">
    <source>
        <dbReference type="Proteomes" id="UP000676511"/>
    </source>
</evidence>
<dbReference type="AlphaFoldDB" id="A0A9X1BAM9"/>
<dbReference type="InterPro" id="IPR019096">
    <property type="entry name" value="YopX_protein"/>
</dbReference>
<evidence type="ECO:0000313" key="2">
    <source>
        <dbReference type="EMBL" id="MBK4778878.1"/>
    </source>
</evidence>